<evidence type="ECO:0000256" key="12">
    <source>
        <dbReference type="ARBA" id="ARBA00022895"/>
    </source>
</evidence>
<organism evidence="20 21">
    <name type="scientific">Naematelia encephala</name>
    <dbReference type="NCBI Taxonomy" id="71784"/>
    <lineage>
        <taxon>Eukaryota</taxon>
        <taxon>Fungi</taxon>
        <taxon>Dikarya</taxon>
        <taxon>Basidiomycota</taxon>
        <taxon>Agaricomycotina</taxon>
        <taxon>Tremellomycetes</taxon>
        <taxon>Tremellales</taxon>
        <taxon>Naemateliaceae</taxon>
        <taxon>Naematelia</taxon>
    </lineage>
</organism>
<dbReference type="GO" id="GO:0006303">
    <property type="term" value="P:double-strand break repair via nonhomologous end joining"/>
    <property type="evidence" value="ECO:0007669"/>
    <property type="project" value="InterPro"/>
</dbReference>
<evidence type="ECO:0000259" key="19">
    <source>
        <dbReference type="SMART" id="SM00559"/>
    </source>
</evidence>
<evidence type="ECO:0000256" key="7">
    <source>
        <dbReference type="ARBA" id="ARBA00022741"/>
    </source>
</evidence>
<dbReference type="InterPro" id="IPR006165">
    <property type="entry name" value="Ku70"/>
</dbReference>
<evidence type="ECO:0000256" key="13">
    <source>
        <dbReference type="ARBA" id="ARBA00023125"/>
    </source>
</evidence>
<dbReference type="InterPro" id="IPR047087">
    <property type="entry name" value="KU70_core_dom"/>
</dbReference>
<keyword evidence="10" id="KW-0347">Helicase</keyword>
<dbReference type="STRING" id="71784.A0A1Y2BF42"/>
<dbReference type="SUPFAM" id="SSF100939">
    <property type="entry name" value="SPOC domain-like"/>
    <property type="match status" value="1"/>
</dbReference>
<proteinExistence type="inferred from homology"/>
<dbReference type="GO" id="GO:0016787">
    <property type="term" value="F:hydrolase activity"/>
    <property type="evidence" value="ECO:0007669"/>
    <property type="project" value="UniProtKB-KW"/>
</dbReference>
<evidence type="ECO:0000256" key="14">
    <source>
        <dbReference type="ARBA" id="ARBA00023172"/>
    </source>
</evidence>
<dbReference type="InParanoid" id="A0A1Y2BF42"/>
<dbReference type="GO" id="GO:0003690">
    <property type="term" value="F:double-stranded DNA binding"/>
    <property type="evidence" value="ECO:0007669"/>
    <property type="project" value="TreeGrafter"/>
</dbReference>
<keyword evidence="6" id="KW-0158">Chromosome</keyword>
<dbReference type="GO" id="GO:0000723">
    <property type="term" value="P:telomere maintenance"/>
    <property type="evidence" value="ECO:0007669"/>
    <property type="project" value="InterPro"/>
</dbReference>
<keyword evidence="9" id="KW-0378">Hydrolase</keyword>
<feature type="domain" description="Ku" evidence="19">
    <location>
        <begin position="423"/>
        <end position="568"/>
    </location>
</feature>
<evidence type="ECO:0000256" key="11">
    <source>
        <dbReference type="ARBA" id="ARBA00022840"/>
    </source>
</evidence>
<dbReference type="Pfam" id="PF03731">
    <property type="entry name" value="Ku_N"/>
    <property type="match status" value="1"/>
</dbReference>
<evidence type="ECO:0000256" key="6">
    <source>
        <dbReference type="ARBA" id="ARBA00022454"/>
    </source>
</evidence>
<dbReference type="InterPro" id="IPR005160">
    <property type="entry name" value="Ku_C"/>
</dbReference>
<keyword evidence="16" id="KW-0539">Nucleus</keyword>
<feature type="region of interest" description="Disordered" evidence="18">
    <location>
        <begin position="408"/>
        <end position="432"/>
    </location>
</feature>
<evidence type="ECO:0000313" key="20">
    <source>
        <dbReference type="EMBL" id="ORY33453.1"/>
    </source>
</evidence>
<dbReference type="GO" id="GO:0000781">
    <property type="term" value="C:chromosome, telomeric region"/>
    <property type="evidence" value="ECO:0007669"/>
    <property type="project" value="UniProtKB-SubCell"/>
</dbReference>
<dbReference type="Gene3D" id="1.10.720.30">
    <property type="entry name" value="SAP domain"/>
    <property type="match status" value="1"/>
</dbReference>
<dbReference type="GO" id="GO:0006310">
    <property type="term" value="P:DNA recombination"/>
    <property type="evidence" value="ECO:0007669"/>
    <property type="project" value="UniProtKB-KW"/>
</dbReference>
<keyword evidence="14" id="KW-0233">DNA recombination</keyword>
<dbReference type="SUPFAM" id="SSF53300">
    <property type="entry name" value="vWA-like"/>
    <property type="match status" value="1"/>
</dbReference>
<dbReference type="FunCoup" id="A0A1Y2BF42">
    <property type="interactions" value="594"/>
</dbReference>
<dbReference type="InterPro" id="IPR005161">
    <property type="entry name" value="Ku_N"/>
</dbReference>
<dbReference type="GO" id="GO:0003684">
    <property type="term" value="F:damaged DNA binding"/>
    <property type="evidence" value="ECO:0007669"/>
    <property type="project" value="InterPro"/>
</dbReference>
<evidence type="ECO:0000256" key="2">
    <source>
        <dbReference type="ARBA" id="ARBA00004574"/>
    </source>
</evidence>
<evidence type="ECO:0000256" key="4">
    <source>
        <dbReference type="ARBA" id="ARBA00012551"/>
    </source>
</evidence>
<evidence type="ECO:0000313" key="21">
    <source>
        <dbReference type="Proteomes" id="UP000193986"/>
    </source>
</evidence>
<dbReference type="PANTHER" id="PTHR12604:SF2">
    <property type="entry name" value="X-RAY REPAIR CROSS-COMPLEMENTING PROTEIN 6"/>
    <property type="match status" value="1"/>
</dbReference>
<dbReference type="OrthoDB" id="761538at2759"/>
<evidence type="ECO:0000256" key="3">
    <source>
        <dbReference type="ARBA" id="ARBA00005240"/>
    </source>
</evidence>
<keyword evidence="11" id="KW-0067">ATP-binding</keyword>
<dbReference type="EMBL" id="MCFC01000006">
    <property type="protein sequence ID" value="ORY33453.1"/>
    <property type="molecule type" value="Genomic_DNA"/>
</dbReference>
<sequence>MSSYYGDRSQNVPSWDSLEAADEDDVVDSSEYAYASRDHILFCIDASKSMQTPYPDQSNPEGIIRGQSALHQVLAAVSEIERRKVITGPADSVGVLVYNIDPTKIASSSSGNYKPGTHIYQPLTTINAEEIKKIIKLVERARDEYTAQEEEEGKTRQPEVLGETFPPCKEGDELNIADVLVTCNFLFRDAGTKLAGNKRVFLVTDNDDPPGSGSNREPARTVYGDLLTYGITINTYFVDRPNHRFNPTLYWNDILNREPEEDAPSQEEPEVEGLAKLSEAMNELVIRHAPKRVQFTIPLKLGGKNGEIEIGVSGYALVSSQGKGQPKYVRMRGQAVEEVLTKSEYTSAETGAVLRDEEIGQAFQFGNESSVRNVLEKNWWESSEGQAQAQAVADEIVRLDIEKRRKLEEGEEVDDEKPEMSRLETSNSNGDTKERIVARTRLQFTDQEVKEFRSMGLDPQIKILGFQAPQNLSVDENIKHSYFIYPNESAYTGSTRTFAALLKSCLKLDRHALALCRFRANTTPEFAVLIPQEETFTSDGAQDTPPGFHVIVLPFADDLRSQPKGYTDNLTATERQAKLMSNIVKRLRIKAGKYRSEVYPNPSLAYHYAQLQSLAFEEDFDLESMIDEIDKTYPKYYGMHKAAGDFMAEWNRSIEEDERCAEVLKGGTKRAVIEVDEEDLVDVVGAYQEGRIEKLKVQELKDYAKFHKISLGGKTKKSDIIDELKEHLEKAVNGAGKKAKK</sequence>
<dbReference type="Proteomes" id="UP000193986">
    <property type="component" value="Unassembled WGS sequence"/>
</dbReference>
<evidence type="ECO:0000256" key="1">
    <source>
        <dbReference type="ARBA" id="ARBA00004123"/>
    </source>
</evidence>
<dbReference type="Gene3D" id="1.10.1600.10">
    <property type="match status" value="1"/>
</dbReference>
<keyword evidence="7" id="KW-0547">Nucleotide-binding</keyword>
<evidence type="ECO:0000256" key="9">
    <source>
        <dbReference type="ARBA" id="ARBA00022801"/>
    </source>
</evidence>
<dbReference type="GO" id="GO:0005524">
    <property type="term" value="F:ATP binding"/>
    <property type="evidence" value="ECO:0007669"/>
    <property type="project" value="UniProtKB-KW"/>
</dbReference>
<dbReference type="GO" id="GO:0043564">
    <property type="term" value="C:Ku70:Ku80 complex"/>
    <property type="evidence" value="ECO:0007669"/>
    <property type="project" value="InterPro"/>
</dbReference>
<evidence type="ECO:0000256" key="17">
    <source>
        <dbReference type="ARBA" id="ARBA00031811"/>
    </source>
</evidence>
<dbReference type="Gene3D" id="3.40.50.410">
    <property type="entry name" value="von Willebrand factor, type A domain"/>
    <property type="match status" value="1"/>
</dbReference>
<dbReference type="InterPro" id="IPR036465">
    <property type="entry name" value="vWFA_dom_sf"/>
</dbReference>
<evidence type="ECO:0000256" key="10">
    <source>
        <dbReference type="ARBA" id="ARBA00022806"/>
    </source>
</evidence>
<dbReference type="EC" id="3.6.4.12" evidence="4"/>
<dbReference type="GO" id="GO:0042162">
    <property type="term" value="F:telomeric DNA binding"/>
    <property type="evidence" value="ECO:0007669"/>
    <property type="project" value="InterPro"/>
</dbReference>
<protein>
    <recommendedName>
        <fullName evidence="5">ATP-dependent DNA helicase II subunit 1</fullName>
        <ecNumber evidence="4">3.6.4.12</ecNumber>
    </recommendedName>
    <alternativeName>
        <fullName evidence="17">ATP-dependent DNA helicase II subunit Ku70</fullName>
    </alternativeName>
</protein>
<dbReference type="SMART" id="SM00559">
    <property type="entry name" value="Ku78"/>
    <property type="match status" value="1"/>
</dbReference>
<dbReference type="InterPro" id="IPR006164">
    <property type="entry name" value="DNA_bd_Ku70/Ku80"/>
</dbReference>
<reference evidence="20 21" key="1">
    <citation type="submission" date="2016-07" db="EMBL/GenBank/DDBJ databases">
        <title>Pervasive Adenine N6-methylation of Active Genes in Fungi.</title>
        <authorList>
            <consortium name="DOE Joint Genome Institute"/>
            <person name="Mondo S.J."/>
            <person name="Dannebaum R.O."/>
            <person name="Kuo R.C."/>
            <person name="Labutti K."/>
            <person name="Haridas S."/>
            <person name="Kuo A."/>
            <person name="Salamov A."/>
            <person name="Ahrendt S.R."/>
            <person name="Lipzen A."/>
            <person name="Sullivan W."/>
            <person name="Andreopoulos W.B."/>
            <person name="Clum A."/>
            <person name="Lindquist E."/>
            <person name="Daum C."/>
            <person name="Ramamoorthy G.K."/>
            <person name="Gryganskyi A."/>
            <person name="Culley D."/>
            <person name="Magnuson J.K."/>
            <person name="James T.Y."/>
            <person name="O'Malley M.A."/>
            <person name="Stajich J.E."/>
            <person name="Spatafora J.W."/>
            <person name="Visel A."/>
            <person name="Grigoriev I.V."/>
        </authorList>
    </citation>
    <scope>NUCLEOTIDE SEQUENCE [LARGE SCALE GENOMIC DNA]</scope>
    <source>
        <strain evidence="20 21">68-887.2</strain>
    </source>
</reference>
<keyword evidence="13" id="KW-0238">DNA-binding</keyword>
<feature type="region of interest" description="Disordered" evidence="18">
    <location>
        <begin position="146"/>
        <end position="166"/>
    </location>
</feature>
<keyword evidence="8" id="KW-0227">DNA damage</keyword>
<dbReference type="AlphaFoldDB" id="A0A1Y2BF42"/>
<evidence type="ECO:0000256" key="18">
    <source>
        <dbReference type="SAM" id="MobiDB-lite"/>
    </source>
</evidence>
<dbReference type="PANTHER" id="PTHR12604">
    <property type="entry name" value="KU AUTOANTIGEN DNA HELICASE"/>
    <property type="match status" value="1"/>
</dbReference>
<name>A0A1Y2BF42_9TREE</name>
<comment type="subcellular location">
    <subcellularLocation>
        <location evidence="2">Chromosome</location>
        <location evidence="2">Telomere</location>
    </subcellularLocation>
    <subcellularLocation>
        <location evidence="1">Nucleus</location>
    </subcellularLocation>
</comment>
<dbReference type="CDD" id="cd00788">
    <property type="entry name" value="KU70"/>
    <property type="match status" value="1"/>
</dbReference>
<keyword evidence="15" id="KW-0234">DNA repair</keyword>
<dbReference type="SUPFAM" id="SSF68906">
    <property type="entry name" value="SAP domain"/>
    <property type="match status" value="1"/>
</dbReference>
<dbReference type="GO" id="GO:0003678">
    <property type="term" value="F:DNA helicase activity"/>
    <property type="evidence" value="ECO:0007669"/>
    <property type="project" value="UniProtKB-EC"/>
</dbReference>
<dbReference type="PIRSF" id="PIRSF003033">
    <property type="entry name" value="Ku70"/>
    <property type="match status" value="1"/>
</dbReference>
<dbReference type="InterPro" id="IPR036361">
    <property type="entry name" value="SAP_dom_sf"/>
</dbReference>
<keyword evidence="12" id="KW-0779">Telomere</keyword>
<evidence type="ECO:0000256" key="15">
    <source>
        <dbReference type="ARBA" id="ARBA00023204"/>
    </source>
</evidence>
<evidence type="ECO:0000256" key="16">
    <source>
        <dbReference type="ARBA" id="ARBA00023242"/>
    </source>
</evidence>
<evidence type="ECO:0000256" key="8">
    <source>
        <dbReference type="ARBA" id="ARBA00022763"/>
    </source>
</evidence>
<dbReference type="Pfam" id="PF03730">
    <property type="entry name" value="Ku_C"/>
    <property type="match status" value="1"/>
</dbReference>
<comment type="similarity">
    <text evidence="3">Belongs to the ku70 family.</text>
</comment>
<keyword evidence="21" id="KW-1185">Reference proteome</keyword>
<dbReference type="Pfam" id="PF02735">
    <property type="entry name" value="Ku"/>
    <property type="match status" value="1"/>
</dbReference>
<evidence type="ECO:0000256" key="5">
    <source>
        <dbReference type="ARBA" id="ARBA00021796"/>
    </source>
</evidence>
<comment type="caution">
    <text evidence="20">The sequence shown here is derived from an EMBL/GenBank/DDBJ whole genome shotgun (WGS) entry which is preliminary data.</text>
</comment>
<dbReference type="Gene3D" id="2.40.290.10">
    <property type="match status" value="1"/>
</dbReference>
<gene>
    <name evidence="20" type="ORF">BCR39DRAFT_520163</name>
</gene>
<dbReference type="InterPro" id="IPR016194">
    <property type="entry name" value="SPOC-like_C_dom_sf"/>
</dbReference>
<accession>A0A1Y2BF42</accession>